<name>A0A2P5C1G1_PARAD</name>
<keyword evidence="2" id="KW-1185">Reference proteome</keyword>
<accession>A0A2P5C1G1</accession>
<dbReference type="EMBL" id="JXTB01000188">
    <property type="protein sequence ID" value="PON54903.1"/>
    <property type="molecule type" value="Genomic_DNA"/>
</dbReference>
<organism evidence="1 2">
    <name type="scientific">Parasponia andersonii</name>
    <name type="common">Sponia andersonii</name>
    <dbReference type="NCBI Taxonomy" id="3476"/>
    <lineage>
        <taxon>Eukaryota</taxon>
        <taxon>Viridiplantae</taxon>
        <taxon>Streptophyta</taxon>
        <taxon>Embryophyta</taxon>
        <taxon>Tracheophyta</taxon>
        <taxon>Spermatophyta</taxon>
        <taxon>Magnoliopsida</taxon>
        <taxon>eudicotyledons</taxon>
        <taxon>Gunneridae</taxon>
        <taxon>Pentapetalae</taxon>
        <taxon>rosids</taxon>
        <taxon>fabids</taxon>
        <taxon>Rosales</taxon>
        <taxon>Cannabaceae</taxon>
        <taxon>Parasponia</taxon>
    </lineage>
</organism>
<evidence type="ECO:0000313" key="2">
    <source>
        <dbReference type="Proteomes" id="UP000237105"/>
    </source>
</evidence>
<sequence length="152" mass="17119">MTALGLLRDVGEGKERSLDFAAERDGVRYDGVREGRKEDCCGVSDFCFLVHHVECAPRAGLYCTATLPSYSRTGLLLLLIARTRKEDRDLRVQTPTFIGPTLSILAHGSPHKWILNLGYKVGHSGPIYTAFLFQVLDEIRRVPGVYRTRLRR</sequence>
<dbReference type="Proteomes" id="UP000237105">
    <property type="component" value="Unassembled WGS sequence"/>
</dbReference>
<comment type="caution">
    <text evidence="1">The sequence shown here is derived from an EMBL/GenBank/DDBJ whole genome shotgun (WGS) entry which is preliminary data.</text>
</comment>
<dbReference type="AlphaFoldDB" id="A0A2P5C1G1"/>
<protein>
    <submittedName>
        <fullName evidence="1">Uncharacterized protein</fullName>
    </submittedName>
</protein>
<proteinExistence type="predicted"/>
<reference evidence="2" key="1">
    <citation type="submission" date="2016-06" db="EMBL/GenBank/DDBJ databases">
        <title>Parallel loss of symbiosis genes in relatives of nitrogen-fixing non-legume Parasponia.</title>
        <authorList>
            <person name="Van Velzen R."/>
            <person name="Holmer R."/>
            <person name="Bu F."/>
            <person name="Rutten L."/>
            <person name="Van Zeijl A."/>
            <person name="Liu W."/>
            <person name="Santuari L."/>
            <person name="Cao Q."/>
            <person name="Sharma T."/>
            <person name="Shen D."/>
            <person name="Roswanjaya Y."/>
            <person name="Wardhani T."/>
            <person name="Kalhor M.S."/>
            <person name="Jansen J."/>
            <person name="Van den Hoogen J."/>
            <person name="Gungor B."/>
            <person name="Hartog M."/>
            <person name="Hontelez J."/>
            <person name="Verver J."/>
            <person name="Yang W.-C."/>
            <person name="Schijlen E."/>
            <person name="Repin R."/>
            <person name="Schilthuizen M."/>
            <person name="Schranz E."/>
            <person name="Heidstra R."/>
            <person name="Miyata K."/>
            <person name="Fedorova E."/>
            <person name="Kohlen W."/>
            <person name="Bisseling T."/>
            <person name="Smit S."/>
            <person name="Geurts R."/>
        </authorList>
    </citation>
    <scope>NUCLEOTIDE SEQUENCE [LARGE SCALE GENOMIC DNA]</scope>
    <source>
        <strain evidence="2">cv. WU1-14</strain>
    </source>
</reference>
<evidence type="ECO:0000313" key="1">
    <source>
        <dbReference type="EMBL" id="PON54903.1"/>
    </source>
</evidence>
<gene>
    <name evidence="1" type="ORF">PanWU01x14_191490</name>
</gene>